<dbReference type="EMBL" id="GBRH01182820">
    <property type="protein sequence ID" value="JAE15076.1"/>
    <property type="molecule type" value="Transcribed_RNA"/>
</dbReference>
<sequence>MQASTTARGNKLSCAGSRMILELNPKHRRFDQELAIFAPLSALKRAKK</sequence>
<accession>A0A0A9FXP1</accession>
<reference evidence="1" key="1">
    <citation type="submission" date="2014-09" db="EMBL/GenBank/DDBJ databases">
        <authorList>
            <person name="Magalhaes I.L.F."/>
            <person name="Oliveira U."/>
            <person name="Santos F.R."/>
            <person name="Vidigal T.H.D.A."/>
            <person name="Brescovit A.D."/>
            <person name="Santos A.J."/>
        </authorList>
    </citation>
    <scope>NUCLEOTIDE SEQUENCE</scope>
    <source>
        <tissue evidence="1">Shoot tissue taken approximately 20 cm above the soil surface</tissue>
    </source>
</reference>
<organism evidence="1">
    <name type="scientific">Arundo donax</name>
    <name type="common">Giant reed</name>
    <name type="synonym">Donax arundinaceus</name>
    <dbReference type="NCBI Taxonomy" id="35708"/>
    <lineage>
        <taxon>Eukaryota</taxon>
        <taxon>Viridiplantae</taxon>
        <taxon>Streptophyta</taxon>
        <taxon>Embryophyta</taxon>
        <taxon>Tracheophyta</taxon>
        <taxon>Spermatophyta</taxon>
        <taxon>Magnoliopsida</taxon>
        <taxon>Liliopsida</taxon>
        <taxon>Poales</taxon>
        <taxon>Poaceae</taxon>
        <taxon>PACMAD clade</taxon>
        <taxon>Arundinoideae</taxon>
        <taxon>Arundineae</taxon>
        <taxon>Arundo</taxon>
    </lineage>
</organism>
<name>A0A0A9FXP1_ARUDO</name>
<dbReference type="AlphaFoldDB" id="A0A0A9FXP1"/>
<protein>
    <submittedName>
        <fullName evidence="1">Uncharacterized protein</fullName>
    </submittedName>
</protein>
<proteinExistence type="predicted"/>
<evidence type="ECO:0000313" key="1">
    <source>
        <dbReference type="EMBL" id="JAE15076.1"/>
    </source>
</evidence>
<reference evidence="1" key="2">
    <citation type="journal article" date="2015" name="Data Brief">
        <title>Shoot transcriptome of the giant reed, Arundo donax.</title>
        <authorList>
            <person name="Barrero R.A."/>
            <person name="Guerrero F.D."/>
            <person name="Moolhuijzen P."/>
            <person name="Goolsby J.A."/>
            <person name="Tidwell J."/>
            <person name="Bellgard S.E."/>
            <person name="Bellgard M.I."/>
        </authorList>
    </citation>
    <scope>NUCLEOTIDE SEQUENCE</scope>
    <source>
        <tissue evidence="1">Shoot tissue taken approximately 20 cm above the soil surface</tissue>
    </source>
</reference>